<feature type="compositionally biased region" description="Low complexity" evidence="1">
    <location>
        <begin position="203"/>
        <end position="214"/>
    </location>
</feature>
<keyword evidence="2" id="KW-0812">Transmembrane</keyword>
<name>A0ABR3V371_9PEZI</name>
<gene>
    <name evidence="3" type="ORF">VTK73DRAFT_5130</name>
</gene>
<keyword evidence="4" id="KW-1185">Reference proteome</keyword>
<protein>
    <submittedName>
        <fullName evidence="3">Uncharacterized protein</fullName>
    </submittedName>
</protein>
<feature type="compositionally biased region" description="Low complexity" evidence="1">
    <location>
        <begin position="133"/>
        <end position="152"/>
    </location>
</feature>
<accession>A0ABR3V371</accession>
<dbReference type="EMBL" id="JAZHXJ010002887">
    <property type="protein sequence ID" value="KAL1836224.1"/>
    <property type="molecule type" value="Genomic_DNA"/>
</dbReference>
<evidence type="ECO:0000313" key="3">
    <source>
        <dbReference type="EMBL" id="KAL1836224.1"/>
    </source>
</evidence>
<evidence type="ECO:0000256" key="2">
    <source>
        <dbReference type="SAM" id="Phobius"/>
    </source>
</evidence>
<feature type="compositionally biased region" description="Basic residues" evidence="1">
    <location>
        <begin position="155"/>
        <end position="164"/>
    </location>
</feature>
<dbReference type="Proteomes" id="UP001586593">
    <property type="component" value="Unassembled WGS sequence"/>
</dbReference>
<proteinExistence type="predicted"/>
<keyword evidence="2" id="KW-0472">Membrane</keyword>
<feature type="region of interest" description="Disordered" evidence="1">
    <location>
        <begin position="191"/>
        <end position="214"/>
    </location>
</feature>
<evidence type="ECO:0000313" key="4">
    <source>
        <dbReference type="Proteomes" id="UP001586593"/>
    </source>
</evidence>
<evidence type="ECO:0000256" key="1">
    <source>
        <dbReference type="SAM" id="MobiDB-lite"/>
    </source>
</evidence>
<sequence>MSPVCVSIWRLTSFEHGQPTCSPLAPDSIAWLRTRAYVCVRVSARVRDSSIRAAEQVPLALFVAVPQHVPGTLATILIVVVMSSSSSPAGVAKKSAFSCEPCRKRKVGVPRSCSQRPVPASAGDAQAERNPASTSSTPRSPTPSAWRAASESSRTRSRPCRKNSPRSPASRLLLLILLLLLLLLLPPPPWLPGLRRGPRRTPRWTTPWPGAFPA</sequence>
<reference evidence="3 4" key="1">
    <citation type="journal article" date="2024" name="Commun. Biol.">
        <title>Comparative genomic analysis of thermophilic fungi reveals convergent evolutionary adaptations and gene losses.</title>
        <authorList>
            <person name="Steindorff A.S."/>
            <person name="Aguilar-Pontes M.V."/>
            <person name="Robinson A.J."/>
            <person name="Andreopoulos B."/>
            <person name="LaButti K."/>
            <person name="Kuo A."/>
            <person name="Mondo S."/>
            <person name="Riley R."/>
            <person name="Otillar R."/>
            <person name="Haridas S."/>
            <person name="Lipzen A."/>
            <person name="Grimwood J."/>
            <person name="Schmutz J."/>
            <person name="Clum A."/>
            <person name="Reid I.D."/>
            <person name="Moisan M.C."/>
            <person name="Butler G."/>
            <person name="Nguyen T.T.M."/>
            <person name="Dewar K."/>
            <person name="Conant G."/>
            <person name="Drula E."/>
            <person name="Henrissat B."/>
            <person name="Hansel C."/>
            <person name="Singer S."/>
            <person name="Hutchinson M.I."/>
            <person name="de Vries R.P."/>
            <person name="Natvig D.O."/>
            <person name="Powell A.J."/>
            <person name="Tsang A."/>
            <person name="Grigoriev I.V."/>
        </authorList>
    </citation>
    <scope>NUCLEOTIDE SEQUENCE [LARGE SCALE GENOMIC DNA]</scope>
    <source>
        <strain evidence="3 4">ATCC 24622</strain>
    </source>
</reference>
<keyword evidence="2" id="KW-1133">Transmembrane helix</keyword>
<feature type="transmembrane region" description="Helical" evidence="2">
    <location>
        <begin position="172"/>
        <end position="191"/>
    </location>
</feature>
<comment type="caution">
    <text evidence="3">The sequence shown here is derived from an EMBL/GenBank/DDBJ whole genome shotgun (WGS) entry which is preliminary data.</text>
</comment>
<organism evidence="3 4">
    <name type="scientific">Phialemonium thermophilum</name>
    <dbReference type="NCBI Taxonomy" id="223376"/>
    <lineage>
        <taxon>Eukaryota</taxon>
        <taxon>Fungi</taxon>
        <taxon>Dikarya</taxon>
        <taxon>Ascomycota</taxon>
        <taxon>Pezizomycotina</taxon>
        <taxon>Sordariomycetes</taxon>
        <taxon>Sordariomycetidae</taxon>
        <taxon>Cephalothecales</taxon>
        <taxon>Cephalothecaceae</taxon>
        <taxon>Phialemonium</taxon>
    </lineage>
</organism>
<feature type="region of interest" description="Disordered" evidence="1">
    <location>
        <begin position="109"/>
        <end position="166"/>
    </location>
</feature>